<organism evidence="2 3">
    <name type="scientific">Aegilops tauschii subsp. strangulata</name>
    <name type="common">Goatgrass</name>
    <dbReference type="NCBI Taxonomy" id="200361"/>
    <lineage>
        <taxon>Eukaryota</taxon>
        <taxon>Viridiplantae</taxon>
        <taxon>Streptophyta</taxon>
        <taxon>Embryophyta</taxon>
        <taxon>Tracheophyta</taxon>
        <taxon>Spermatophyta</taxon>
        <taxon>Magnoliopsida</taxon>
        <taxon>Liliopsida</taxon>
        <taxon>Poales</taxon>
        <taxon>Poaceae</taxon>
        <taxon>BOP clade</taxon>
        <taxon>Pooideae</taxon>
        <taxon>Triticodae</taxon>
        <taxon>Triticeae</taxon>
        <taxon>Triticinae</taxon>
        <taxon>Aegilops</taxon>
    </lineage>
</organism>
<keyword evidence="1" id="KW-0472">Membrane</keyword>
<feature type="transmembrane region" description="Helical" evidence="1">
    <location>
        <begin position="128"/>
        <end position="146"/>
    </location>
</feature>
<accession>A0A453PGA4</accession>
<proteinExistence type="predicted"/>
<evidence type="ECO:0000313" key="2">
    <source>
        <dbReference type="EnsemblPlants" id="AET6Gv20722000.5"/>
    </source>
</evidence>
<reference evidence="3" key="1">
    <citation type="journal article" date="2014" name="Science">
        <title>Ancient hybridizations among the ancestral genomes of bread wheat.</title>
        <authorList>
            <consortium name="International Wheat Genome Sequencing Consortium,"/>
            <person name="Marcussen T."/>
            <person name="Sandve S.R."/>
            <person name="Heier L."/>
            <person name="Spannagl M."/>
            <person name="Pfeifer M."/>
            <person name="Jakobsen K.S."/>
            <person name="Wulff B.B."/>
            <person name="Steuernagel B."/>
            <person name="Mayer K.F."/>
            <person name="Olsen O.A."/>
        </authorList>
    </citation>
    <scope>NUCLEOTIDE SEQUENCE [LARGE SCALE GENOMIC DNA]</scope>
    <source>
        <strain evidence="3">cv. AL8/78</strain>
    </source>
</reference>
<dbReference type="EnsemblPlants" id="AET6Gv20722000.5">
    <property type="protein sequence ID" value="AET6Gv20722000.5"/>
    <property type="gene ID" value="AET6Gv20722000"/>
</dbReference>
<reference evidence="2" key="4">
    <citation type="submission" date="2019-03" db="UniProtKB">
        <authorList>
            <consortium name="EnsemblPlants"/>
        </authorList>
    </citation>
    <scope>IDENTIFICATION</scope>
</reference>
<name>A0A453PGA4_AEGTS</name>
<feature type="transmembrane region" description="Helical" evidence="1">
    <location>
        <begin position="89"/>
        <end position="108"/>
    </location>
</feature>
<reference evidence="2" key="5">
    <citation type="journal article" date="2021" name="G3 (Bethesda)">
        <title>Aegilops tauschii genome assembly Aet v5.0 features greater sequence contiguity and improved annotation.</title>
        <authorList>
            <person name="Wang L."/>
            <person name="Zhu T."/>
            <person name="Rodriguez J.C."/>
            <person name="Deal K.R."/>
            <person name="Dubcovsky J."/>
            <person name="McGuire P.E."/>
            <person name="Lux T."/>
            <person name="Spannagl M."/>
            <person name="Mayer K.F.X."/>
            <person name="Baldrich P."/>
            <person name="Meyers B.C."/>
            <person name="Huo N."/>
            <person name="Gu Y.Q."/>
            <person name="Zhou H."/>
            <person name="Devos K.M."/>
            <person name="Bennetzen J.L."/>
            <person name="Unver T."/>
            <person name="Budak H."/>
            <person name="Gulick P.J."/>
            <person name="Galiba G."/>
            <person name="Kalapos B."/>
            <person name="Nelson D.R."/>
            <person name="Li P."/>
            <person name="You F.M."/>
            <person name="Luo M.C."/>
            <person name="Dvorak J."/>
        </authorList>
    </citation>
    <scope>NUCLEOTIDE SEQUENCE [LARGE SCALE GENOMIC DNA]</scope>
    <source>
        <strain evidence="2">cv. AL8/78</strain>
    </source>
</reference>
<reference evidence="3" key="2">
    <citation type="journal article" date="2017" name="Nat. Plants">
        <title>The Aegilops tauschii genome reveals multiple impacts of transposons.</title>
        <authorList>
            <person name="Zhao G."/>
            <person name="Zou C."/>
            <person name="Li K."/>
            <person name="Wang K."/>
            <person name="Li T."/>
            <person name="Gao L."/>
            <person name="Zhang X."/>
            <person name="Wang H."/>
            <person name="Yang Z."/>
            <person name="Liu X."/>
            <person name="Jiang W."/>
            <person name="Mao L."/>
            <person name="Kong X."/>
            <person name="Jiao Y."/>
            <person name="Jia J."/>
        </authorList>
    </citation>
    <scope>NUCLEOTIDE SEQUENCE [LARGE SCALE GENOMIC DNA]</scope>
    <source>
        <strain evidence="3">cv. AL8/78</strain>
    </source>
</reference>
<keyword evidence="1" id="KW-1133">Transmembrane helix</keyword>
<evidence type="ECO:0008006" key="4">
    <source>
        <dbReference type="Google" id="ProtNLM"/>
    </source>
</evidence>
<dbReference type="AlphaFoldDB" id="A0A453PGA4"/>
<feature type="transmembrane region" description="Helical" evidence="1">
    <location>
        <begin position="57"/>
        <end position="77"/>
    </location>
</feature>
<evidence type="ECO:0000313" key="3">
    <source>
        <dbReference type="Proteomes" id="UP000015105"/>
    </source>
</evidence>
<keyword evidence="3" id="KW-1185">Reference proteome</keyword>
<reference evidence="2" key="3">
    <citation type="journal article" date="2017" name="Nature">
        <title>Genome sequence of the progenitor of the wheat D genome Aegilops tauschii.</title>
        <authorList>
            <person name="Luo M.C."/>
            <person name="Gu Y.Q."/>
            <person name="Puiu D."/>
            <person name="Wang H."/>
            <person name="Twardziok S.O."/>
            <person name="Deal K.R."/>
            <person name="Huo N."/>
            <person name="Zhu T."/>
            <person name="Wang L."/>
            <person name="Wang Y."/>
            <person name="McGuire P.E."/>
            <person name="Liu S."/>
            <person name="Long H."/>
            <person name="Ramasamy R.K."/>
            <person name="Rodriguez J.C."/>
            <person name="Van S.L."/>
            <person name="Yuan L."/>
            <person name="Wang Z."/>
            <person name="Xia Z."/>
            <person name="Xiao L."/>
            <person name="Anderson O.D."/>
            <person name="Ouyang S."/>
            <person name="Liang Y."/>
            <person name="Zimin A.V."/>
            <person name="Pertea G."/>
            <person name="Qi P."/>
            <person name="Bennetzen J.L."/>
            <person name="Dai X."/>
            <person name="Dawson M.W."/>
            <person name="Muller H.G."/>
            <person name="Kugler K."/>
            <person name="Rivarola-Duarte L."/>
            <person name="Spannagl M."/>
            <person name="Mayer K.F.X."/>
            <person name="Lu F.H."/>
            <person name="Bevan M.W."/>
            <person name="Leroy P."/>
            <person name="Li P."/>
            <person name="You F.M."/>
            <person name="Sun Q."/>
            <person name="Liu Z."/>
            <person name="Lyons E."/>
            <person name="Wicker T."/>
            <person name="Salzberg S.L."/>
            <person name="Devos K.M."/>
            <person name="Dvorak J."/>
        </authorList>
    </citation>
    <scope>NUCLEOTIDE SEQUENCE [LARGE SCALE GENOMIC DNA]</scope>
    <source>
        <strain evidence="2">cv. AL8/78</strain>
    </source>
</reference>
<dbReference type="Gramene" id="AET6Gv20722000.5">
    <property type="protein sequence ID" value="AET6Gv20722000.5"/>
    <property type="gene ID" value="AET6Gv20722000"/>
</dbReference>
<sequence length="150" mass="16322">ISPWFVSAMAPHYLHMLLLHSISHEILWSCRALEELRSSLYNEMHSSEGAKRQQQRFCGPSVALTFNFAVAVGIIVANKMVMGSVGFKYPIALSLIHYAVALVLMAILKALSLLPVAPPSKSTPFSSLFALGAVMSLSTGLANVSLKHNR</sequence>
<dbReference type="Proteomes" id="UP000015105">
    <property type="component" value="Chromosome 6D"/>
</dbReference>
<evidence type="ECO:0000256" key="1">
    <source>
        <dbReference type="SAM" id="Phobius"/>
    </source>
</evidence>
<keyword evidence="1" id="KW-0812">Transmembrane</keyword>
<protein>
    <recommendedName>
        <fullName evidence="4">Sugar phosphate transporter domain-containing protein</fullName>
    </recommendedName>
</protein>